<proteinExistence type="predicted"/>
<accession>A0A8J2Q2Z0</accession>
<evidence type="ECO:0000313" key="2">
    <source>
        <dbReference type="Proteomes" id="UP000746747"/>
    </source>
</evidence>
<dbReference type="OrthoDB" id="5810714at2759"/>
<gene>
    <name evidence="1" type="ORF">CJOHNSTONI_LOCUS161</name>
</gene>
<sequence length="405" mass="46489">MENKSMDLEATRSRLSTLKYSQLRKAAKRYSVNANQKKEVLIMELSKVWKGHECNKENIIPKKVAESEVALSPKSFLNDTLNQTFTVERSDDNSVELCNEKLIATTENLIEKKNISEHSEESNFVPSNASSFIRKVNRNISTLCKNRSATRGAHLVVARFAALHQKLAEKQPTLQEADANVKRKFAEHERKVPDTFKRLATPKASKKAKPGMEAALKTTGYKFKNVSEDSSKMNFSFSKLYGTKNAFTTVQNYADVDSQSQIPLSRKQRMPEVGVKELTKKLNTKQVRHSSRLNKLSRHTNSTSIPQLNTRLRRLATPKGKNPELLLTESEEKTLRRYGRRYVPYRRMIPYVDTTRMTDNQFQEAKMLGKIQTITAVSSRTERRQQLHLKRDQARQRILKAKRGC</sequence>
<dbReference type="EMBL" id="CAKAEH010000034">
    <property type="protein sequence ID" value="CAG9529594.1"/>
    <property type="molecule type" value="Genomic_DNA"/>
</dbReference>
<comment type="caution">
    <text evidence="1">The sequence shown here is derived from an EMBL/GenBank/DDBJ whole genome shotgun (WGS) entry which is preliminary data.</text>
</comment>
<reference evidence="1" key="1">
    <citation type="submission" date="2021-09" db="EMBL/GenBank/DDBJ databases">
        <authorList>
            <consortium name="Pathogen Informatics"/>
        </authorList>
    </citation>
    <scope>NUCLEOTIDE SEQUENCE</scope>
</reference>
<keyword evidence="2" id="KW-1185">Reference proteome</keyword>
<name>A0A8J2Q2Z0_9BILA</name>
<dbReference type="Proteomes" id="UP000746747">
    <property type="component" value="Unassembled WGS sequence"/>
</dbReference>
<dbReference type="AlphaFoldDB" id="A0A8J2Q2Z0"/>
<protein>
    <submittedName>
        <fullName evidence="1">Uncharacterized protein</fullName>
    </submittedName>
</protein>
<organism evidence="1 2">
    <name type="scientific">Cercopithifilaria johnstoni</name>
    <dbReference type="NCBI Taxonomy" id="2874296"/>
    <lineage>
        <taxon>Eukaryota</taxon>
        <taxon>Metazoa</taxon>
        <taxon>Ecdysozoa</taxon>
        <taxon>Nematoda</taxon>
        <taxon>Chromadorea</taxon>
        <taxon>Rhabditida</taxon>
        <taxon>Spirurina</taxon>
        <taxon>Spiruromorpha</taxon>
        <taxon>Filarioidea</taxon>
        <taxon>Onchocercidae</taxon>
        <taxon>Cercopithifilaria</taxon>
    </lineage>
</organism>
<evidence type="ECO:0000313" key="1">
    <source>
        <dbReference type="EMBL" id="CAG9529594.1"/>
    </source>
</evidence>